<comment type="caution">
    <text evidence="1">The sequence shown here is derived from an EMBL/GenBank/DDBJ whole genome shotgun (WGS) entry which is preliminary data.</text>
</comment>
<dbReference type="EMBL" id="JACGXN010000014">
    <property type="protein sequence ID" value="MBA8881391.1"/>
    <property type="molecule type" value="Genomic_DNA"/>
</dbReference>
<evidence type="ECO:0000313" key="2">
    <source>
        <dbReference type="Proteomes" id="UP000549052"/>
    </source>
</evidence>
<gene>
    <name evidence="1" type="ORF">FHW16_005132</name>
</gene>
<keyword evidence="2" id="KW-1185">Reference proteome</keyword>
<sequence>MNFLAVARVELFEDWHKLARFNCFRHCLSADAHDPNSLYGKLALCFAICRSSGPRLSPTQ</sequence>
<organism evidence="1 2">
    <name type="scientific">Phyllobacterium myrsinacearum</name>
    <dbReference type="NCBI Taxonomy" id="28101"/>
    <lineage>
        <taxon>Bacteria</taxon>
        <taxon>Pseudomonadati</taxon>
        <taxon>Pseudomonadota</taxon>
        <taxon>Alphaproteobacteria</taxon>
        <taxon>Hyphomicrobiales</taxon>
        <taxon>Phyllobacteriaceae</taxon>
        <taxon>Phyllobacterium</taxon>
    </lineage>
</organism>
<accession>A0A839EMT6</accession>
<proteinExistence type="predicted"/>
<name>A0A839EMT6_9HYPH</name>
<dbReference type="RefSeq" id="WP_182551975.1">
    <property type="nucleotide sequence ID" value="NZ_JACGXN010000014.1"/>
</dbReference>
<evidence type="ECO:0000313" key="1">
    <source>
        <dbReference type="EMBL" id="MBA8881391.1"/>
    </source>
</evidence>
<dbReference type="Proteomes" id="UP000549052">
    <property type="component" value="Unassembled WGS sequence"/>
</dbReference>
<dbReference type="AlphaFoldDB" id="A0A839EMT6"/>
<protein>
    <submittedName>
        <fullName evidence="1">Uncharacterized protein</fullName>
    </submittedName>
</protein>
<reference evidence="1 2" key="1">
    <citation type="submission" date="2020-07" db="EMBL/GenBank/DDBJ databases">
        <title>Genomic Encyclopedia of Type Strains, Phase IV (KMG-V): Genome sequencing to study the core and pangenomes of soil and plant-associated prokaryotes.</title>
        <authorList>
            <person name="Whitman W."/>
        </authorList>
    </citation>
    <scope>NUCLEOTIDE SEQUENCE [LARGE SCALE GENOMIC DNA]</scope>
    <source>
        <strain evidence="1 2">AN3</strain>
    </source>
</reference>